<gene>
    <name evidence="2" type="ORF">E3C22_23170</name>
</gene>
<evidence type="ECO:0000256" key="1">
    <source>
        <dbReference type="SAM" id="SignalP"/>
    </source>
</evidence>
<sequence length="391" mass="43342">MVGRIIAALLWLVLGLGAGARAAAPDLTLTATIEADSSEPFVGEMVLMTLKGDYAAFITLERFEAVQLPNFTWLQLGRDVWSKTRKNGREYTTVERKLALYPERTGRLTIGPFRHRLTLDDGNGHWSETTVTSNAVSLTVRPKPKTNAGWWLPAKDVSIDDRWDMDPAQLADGATATRTVTITAKGQTAAALPPPPKVIAPWLIAFIAPEQRSTKLTRDGPVGSVRWQWRMRLSKAEPGRLPAYDIPWFDTTSRQMRDVVLKSQRFAYATATAPEQVDAPRTNPAAWLLPLALGLGLPVAATLVGRRPRPPGEILARLRQALPEREALAMRLARLRGDARAYRTAAARRLTRRGLSPEHHLATLDTALFKAGEPADLAALDRQLRRLLRRR</sequence>
<dbReference type="InterPro" id="IPR025738">
    <property type="entry name" value="BatD"/>
</dbReference>
<reference evidence="2 3" key="1">
    <citation type="submission" date="2019-03" db="EMBL/GenBank/DDBJ databases">
        <title>Jiella endophytica sp. nov., a novel endophytic bacterium isolated from root of Ficus microcarpa Linn. f.</title>
        <authorList>
            <person name="Tuo L."/>
        </authorList>
    </citation>
    <scope>NUCLEOTIDE SEQUENCE [LARGE SCALE GENOMIC DNA]</scope>
    <source>
        <strain evidence="2 3">CBS5Q-3</strain>
    </source>
</reference>
<dbReference type="PANTHER" id="PTHR40940">
    <property type="entry name" value="PROTEIN BATD-RELATED"/>
    <property type="match status" value="1"/>
</dbReference>
<accession>A0A4Y8R9P4</accession>
<dbReference type="Proteomes" id="UP000298179">
    <property type="component" value="Unassembled WGS sequence"/>
</dbReference>
<dbReference type="RefSeq" id="WP_134764264.1">
    <property type="nucleotide sequence ID" value="NZ_SOZD01000014.1"/>
</dbReference>
<evidence type="ECO:0008006" key="4">
    <source>
        <dbReference type="Google" id="ProtNLM"/>
    </source>
</evidence>
<protein>
    <recommendedName>
        <fullName evidence="4">Protein BatD</fullName>
    </recommendedName>
</protein>
<comment type="caution">
    <text evidence="2">The sequence shown here is derived from an EMBL/GenBank/DDBJ whole genome shotgun (WGS) entry which is preliminary data.</text>
</comment>
<dbReference type="PANTHER" id="PTHR40940:SF1">
    <property type="entry name" value="PROTEIN BATD"/>
    <property type="match status" value="1"/>
</dbReference>
<dbReference type="EMBL" id="SOZD01000014">
    <property type="protein sequence ID" value="TFF17753.1"/>
    <property type="molecule type" value="Genomic_DNA"/>
</dbReference>
<dbReference type="AlphaFoldDB" id="A0A4Y8R9P4"/>
<feature type="chain" id="PRO_5021300743" description="Protein BatD" evidence="1">
    <location>
        <begin position="23"/>
        <end position="391"/>
    </location>
</feature>
<proteinExistence type="predicted"/>
<organism evidence="2 3">
    <name type="scientific">Jiella endophytica</name>
    <dbReference type="NCBI Taxonomy" id="2558362"/>
    <lineage>
        <taxon>Bacteria</taxon>
        <taxon>Pseudomonadati</taxon>
        <taxon>Pseudomonadota</taxon>
        <taxon>Alphaproteobacteria</taxon>
        <taxon>Hyphomicrobiales</taxon>
        <taxon>Aurantimonadaceae</taxon>
        <taxon>Jiella</taxon>
    </lineage>
</organism>
<keyword evidence="1" id="KW-0732">Signal</keyword>
<keyword evidence="3" id="KW-1185">Reference proteome</keyword>
<feature type="signal peptide" evidence="1">
    <location>
        <begin position="1"/>
        <end position="22"/>
    </location>
</feature>
<evidence type="ECO:0000313" key="3">
    <source>
        <dbReference type="Proteomes" id="UP000298179"/>
    </source>
</evidence>
<name>A0A4Y8R9P4_9HYPH</name>
<dbReference type="OrthoDB" id="7688940at2"/>
<evidence type="ECO:0000313" key="2">
    <source>
        <dbReference type="EMBL" id="TFF17753.1"/>
    </source>
</evidence>